<dbReference type="EMBL" id="JBFDAA010000015">
    <property type="protein sequence ID" value="KAL1117616.1"/>
    <property type="molecule type" value="Genomic_DNA"/>
</dbReference>
<dbReference type="InterPro" id="IPR023352">
    <property type="entry name" value="MAPEG-like_dom_sf"/>
</dbReference>
<dbReference type="InterPro" id="IPR001129">
    <property type="entry name" value="Membr-assoc_MAPEG"/>
</dbReference>
<dbReference type="Gene3D" id="1.20.120.550">
    <property type="entry name" value="Membrane associated eicosanoid/glutathione metabolism-like domain"/>
    <property type="match status" value="1"/>
</dbReference>
<keyword evidence="10 17" id="KW-1133">Transmembrane helix</keyword>
<evidence type="ECO:0000256" key="2">
    <source>
        <dbReference type="ARBA" id="ARBA00004294"/>
    </source>
</evidence>
<evidence type="ECO:0000256" key="6">
    <source>
        <dbReference type="ARBA" id="ARBA00022679"/>
    </source>
</evidence>
<comment type="function">
    <text evidence="1">Conjugation of reduced glutathione to a wide number of exogenous and endogenous hydrophobic electrophiles.</text>
</comment>
<evidence type="ECO:0000256" key="13">
    <source>
        <dbReference type="ARBA" id="ARBA00023136"/>
    </source>
</evidence>
<evidence type="ECO:0000256" key="3">
    <source>
        <dbReference type="ARBA" id="ARBA00004477"/>
    </source>
</evidence>
<feature type="transmembrane region" description="Helical" evidence="17">
    <location>
        <begin position="126"/>
        <end position="146"/>
    </location>
</feature>
<comment type="similarity">
    <text evidence="4">Belongs to the MAPEG family.</text>
</comment>
<evidence type="ECO:0000256" key="5">
    <source>
        <dbReference type="ARBA" id="ARBA00012452"/>
    </source>
</evidence>
<evidence type="ECO:0000256" key="12">
    <source>
        <dbReference type="ARBA" id="ARBA00023128"/>
    </source>
</evidence>
<keyword evidence="9" id="KW-0256">Endoplasmic reticulum</keyword>
<protein>
    <recommendedName>
        <fullName evidence="15">Microsomal glutathione S-transferase 1</fullName>
        <ecNumber evidence="5">2.5.1.18</ecNumber>
    </recommendedName>
</protein>
<comment type="catalytic activity">
    <reaction evidence="16">
        <text>RX + glutathione = an S-substituted glutathione + a halide anion + H(+)</text>
        <dbReference type="Rhea" id="RHEA:16437"/>
        <dbReference type="ChEBI" id="CHEBI:15378"/>
        <dbReference type="ChEBI" id="CHEBI:16042"/>
        <dbReference type="ChEBI" id="CHEBI:17792"/>
        <dbReference type="ChEBI" id="CHEBI:57925"/>
        <dbReference type="ChEBI" id="CHEBI:90779"/>
        <dbReference type="EC" id="2.5.1.18"/>
    </reaction>
    <physiologicalReaction direction="left-to-right" evidence="16">
        <dbReference type="Rhea" id="RHEA:16438"/>
    </physiologicalReaction>
</comment>
<keyword evidence="8" id="KW-1000">Mitochondrion outer membrane</keyword>
<dbReference type="GO" id="GO:0005789">
    <property type="term" value="C:endoplasmic reticulum membrane"/>
    <property type="evidence" value="ECO:0007669"/>
    <property type="project" value="UniProtKB-SubCell"/>
</dbReference>
<evidence type="ECO:0000256" key="16">
    <source>
        <dbReference type="ARBA" id="ARBA00049385"/>
    </source>
</evidence>
<dbReference type="SUPFAM" id="SSF161084">
    <property type="entry name" value="MAPEG domain-like"/>
    <property type="match status" value="1"/>
</dbReference>
<keyword evidence="12" id="KW-0496">Mitochondrion</keyword>
<accession>A0ABD0Y2B6</accession>
<organism evidence="18 19">
    <name type="scientific">Ranatra chinensis</name>
    <dbReference type="NCBI Taxonomy" id="642074"/>
    <lineage>
        <taxon>Eukaryota</taxon>
        <taxon>Metazoa</taxon>
        <taxon>Ecdysozoa</taxon>
        <taxon>Arthropoda</taxon>
        <taxon>Hexapoda</taxon>
        <taxon>Insecta</taxon>
        <taxon>Pterygota</taxon>
        <taxon>Neoptera</taxon>
        <taxon>Paraneoptera</taxon>
        <taxon>Hemiptera</taxon>
        <taxon>Heteroptera</taxon>
        <taxon>Panheteroptera</taxon>
        <taxon>Nepomorpha</taxon>
        <taxon>Nepidae</taxon>
        <taxon>Ranatrinae</taxon>
        <taxon>Ranatra</taxon>
    </lineage>
</organism>
<keyword evidence="7 17" id="KW-0812">Transmembrane</keyword>
<evidence type="ECO:0000256" key="7">
    <source>
        <dbReference type="ARBA" id="ARBA00022692"/>
    </source>
</evidence>
<comment type="caution">
    <text evidence="18">The sequence shown here is derived from an EMBL/GenBank/DDBJ whole genome shotgun (WGS) entry which is preliminary data.</text>
</comment>
<dbReference type="Proteomes" id="UP001558652">
    <property type="component" value="Unassembled WGS sequence"/>
</dbReference>
<keyword evidence="6" id="KW-0808">Transferase</keyword>
<dbReference type="GO" id="GO:0004364">
    <property type="term" value="F:glutathione transferase activity"/>
    <property type="evidence" value="ECO:0007669"/>
    <property type="project" value="UniProtKB-EC"/>
</dbReference>
<feature type="transmembrane region" description="Helical" evidence="17">
    <location>
        <begin position="73"/>
        <end position="89"/>
    </location>
</feature>
<dbReference type="GO" id="GO:0005741">
    <property type="term" value="C:mitochondrial outer membrane"/>
    <property type="evidence" value="ECO:0007669"/>
    <property type="project" value="UniProtKB-SubCell"/>
</dbReference>
<dbReference type="Pfam" id="PF01124">
    <property type="entry name" value="MAPEG"/>
    <property type="match status" value="1"/>
</dbReference>
<dbReference type="EC" id="2.5.1.18" evidence="5"/>
<evidence type="ECO:0000313" key="19">
    <source>
        <dbReference type="Proteomes" id="UP001558652"/>
    </source>
</evidence>
<keyword evidence="11" id="KW-0007">Acetylation</keyword>
<evidence type="ECO:0000256" key="14">
    <source>
        <dbReference type="ARBA" id="ARBA00038540"/>
    </source>
</evidence>
<name>A0ABD0Y2B6_9HEMI</name>
<keyword evidence="19" id="KW-1185">Reference proteome</keyword>
<evidence type="ECO:0000256" key="1">
    <source>
        <dbReference type="ARBA" id="ARBA00003701"/>
    </source>
</evidence>
<dbReference type="AlphaFoldDB" id="A0ABD0Y2B6"/>
<dbReference type="InterPro" id="IPR040162">
    <property type="entry name" value="MGST1-like"/>
</dbReference>
<feature type="transmembrane region" description="Helical" evidence="17">
    <location>
        <begin position="14"/>
        <end position="34"/>
    </location>
</feature>
<evidence type="ECO:0000256" key="9">
    <source>
        <dbReference type="ARBA" id="ARBA00022824"/>
    </source>
</evidence>
<proteinExistence type="inferred from homology"/>
<evidence type="ECO:0000256" key="10">
    <source>
        <dbReference type="ARBA" id="ARBA00022989"/>
    </source>
</evidence>
<comment type="subcellular location">
    <subcellularLocation>
        <location evidence="3">Endoplasmic reticulum membrane</location>
        <topology evidence="3">Multi-pass membrane protein</topology>
    </subcellularLocation>
    <subcellularLocation>
        <location evidence="2">Mitochondrion outer membrane</location>
    </subcellularLocation>
</comment>
<evidence type="ECO:0000256" key="4">
    <source>
        <dbReference type="ARBA" id="ARBA00010459"/>
    </source>
</evidence>
<feature type="transmembrane region" description="Helical" evidence="17">
    <location>
        <begin position="95"/>
        <end position="119"/>
    </location>
</feature>
<comment type="subunit">
    <text evidence="14">Homotrimer; The trimer binds only one molecule of glutathione.</text>
</comment>
<gene>
    <name evidence="18" type="ORF">AAG570_003931</name>
</gene>
<dbReference type="PANTHER" id="PTHR10689:SF6">
    <property type="entry name" value="MICROSOMAL GLUTATHIONE S-TRANSFERASE 1"/>
    <property type="match status" value="1"/>
</dbReference>
<evidence type="ECO:0000256" key="8">
    <source>
        <dbReference type="ARBA" id="ARBA00022787"/>
    </source>
</evidence>
<reference evidence="18 19" key="1">
    <citation type="submission" date="2024-07" db="EMBL/GenBank/DDBJ databases">
        <title>Chromosome-level genome assembly of the water stick insect Ranatra chinensis (Heteroptera: Nepidae).</title>
        <authorList>
            <person name="Liu X."/>
        </authorList>
    </citation>
    <scope>NUCLEOTIDE SEQUENCE [LARGE SCALE GENOMIC DNA]</scope>
    <source>
        <strain evidence="18">Cailab_2021Rc</strain>
        <tissue evidence="18">Muscle</tissue>
    </source>
</reference>
<evidence type="ECO:0000313" key="18">
    <source>
        <dbReference type="EMBL" id="KAL1117616.1"/>
    </source>
</evidence>
<evidence type="ECO:0000256" key="15">
    <source>
        <dbReference type="ARBA" id="ARBA00039397"/>
    </source>
</evidence>
<evidence type="ECO:0000256" key="17">
    <source>
        <dbReference type="SAM" id="Phobius"/>
    </source>
</evidence>
<dbReference type="FunFam" id="1.20.120.550:FF:000002">
    <property type="entry name" value="Microsomal glutathione S-transferase 1"/>
    <property type="match status" value="1"/>
</dbReference>
<sequence>MELYSSENPVFSGYAFYASILILKMILMSAFTGYTRYKKKAFVNTEDAQIANATIKNTDEDVERIRRAHQNDVENIPIFLVAGLLFVAADPNVVFALMVFRLFTVSRIAHTLVYSVFVVRQPARAVAFGLATSLLLIVVVILMISFPQL</sequence>
<keyword evidence="13 17" id="KW-0472">Membrane</keyword>
<evidence type="ECO:0000256" key="11">
    <source>
        <dbReference type="ARBA" id="ARBA00022990"/>
    </source>
</evidence>
<dbReference type="PANTHER" id="PTHR10689">
    <property type="entry name" value="MICROSOMAL GLUTATHIONE S-TRANSFERASE 1"/>
    <property type="match status" value="1"/>
</dbReference>